<evidence type="ECO:0000256" key="1">
    <source>
        <dbReference type="SAM" id="SignalP"/>
    </source>
</evidence>
<dbReference type="Pfam" id="PF17185">
    <property type="entry name" value="NlpE_C"/>
    <property type="match status" value="1"/>
</dbReference>
<evidence type="ECO:0000259" key="2">
    <source>
        <dbReference type="Pfam" id="PF03724"/>
    </source>
</evidence>
<dbReference type="Gene3D" id="2.40.128.640">
    <property type="match status" value="1"/>
</dbReference>
<evidence type="ECO:0000313" key="4">
    <source>
        <dbReference type="EMBL" id="QSI76854.1"/>
    </source>
</evidence>
<dbReference type="Gene3D" id="2.40.50.540">
    <property type="match status" value="1"/>
</dbReference>
<dbReference type="InterPro" id="IPR038670">
    <property type="entry name" value="HslJ-like_sf"/>
</dbReference>
<dbReference type="PANTHER" id="PTHR38013">
    <property type="entry name" value="GLYCOPROTEIN/POLYSACCHARIDE METABOLISM"/>
    <property type="match status" value="1"/>
</dbReference>
<dbReference type="Gene3D" id="2.40.128.270">
    <property type="match status" value="1"/>
</dbReference>
<dbReference type="InterPro" id="IPR038139">
    <property type="entry name" value="NlpE_C_sf"/>
</dbReference>
<reference evidence="4 5" key="1">
    <citation type="submission" date="2021-02" db="EMBL/GenBank/DDBJ databases">
        <title>Niveibacterium changnyeongensis HC41.</title>
        <authorList>
            <person name="Kang M."/>
        </authorList>
    </citation>
    <scope>NUCLEOTIDE SEQUENCE [LARGE SCALE GENOMIC DNA]</scope>
    <source>
        <strain evidence="4 5">HC41</strain>
    </source>
</reference>
<feature type="chain" id="PRO_5046916710" evidence="1">
    <location>
        <begin position="26"/>
        <end position="468"/>
    </location>
</feature>
<dbReference type="Pfam" id="PF04170">
    <property type="entry name" value="NlpE"/>
    <property type="match status" value="1"/>
</dbReference>
<proteinExistence type="predicted"/>
<dbReference type="InterPro" id="IPR005184">
    <property type="entry name" value="DUF306_Meta_HslJ"/>
</dbReference>
<dbReference type="InterPro" id="IPR039366">
    <property type="entry name" value="Pilotin"/>
</dbReference>
<feature type="domain" description="DUF306" evidence="2">
    <location>
        <begin position="354"/>
        <end position="463"/>
    </location>
</feature>
<sequence>MTGMQIARRWMFALAALGLASAAGAATISGSASYRERMALPPGAVFEATLEDVSRADAPATVIGRARLDPAGSPPFMFTIEYDGAAIQAGHRYSLRASVKNDGQLLFTTDRSYPVLQGKGEAPVQMLLRRTGDGAAASRTALGSLPASFEGTLPCADCSGTRWHLDVLADHSYRLRIAYEGKPSEQPFDEIGTWTLSQAPTILRLTTGQSEPQAFALKGDGLLTKLDRKGKPIASTLNYGLKRLPAYAPIEPRLTLTGLYRYMADAATIQLCTTGQTLPVATEGDNAALERAYGEARTSPGAPMLVSLDGRIAERPPMEGTGTRATVVVDQFHQVMPGAGCETALKPSAPITTALQETYWKLTRLGEAAVVASERQREAHLILHKDNHRVSGSSGCNRLLGGYTLEGEQLSFGNMGSTMMACVEGMEQEQRFLAALQQVARWQIKQGQLTLLDASGKPLARFEAVALR</sequence>
<evidence type="ECO:0000259" key="3">
    <source>
        <dbReference type="Pfam" id="PF17185"/>
    </source>
</evidence>
<gene>
    <name evidence="4" type="ORF">JY500_20795</name>
</gene>
<keyword evidence="1" id="KW-0732">Signal</keyword>
<dbReference type="InterPro" id="IPR007298">
    <property type="entry name" value="Cu-R_lipoprotein_NlpE"/>
</dbReference>
<dbReference type="Pfam" id="PF03724">
    <property type="entry name" value="META"/>
    <property type="match status" value="1"/>
</dbReference>
<evidence type="ECO:0000313" key="5">
    <source>
        <dbReference type="Proteomes" id="UP000663570"/>
    </source>
</evidence>
<name>A0ABX7M509_9RHOO</name>
<dbReference type="PANTHER" id="PTHR38013:SF1">
    <property type="entry name" value="GLYCOPROTEIN_POLYSACCHARIDE METABOLISM"/>
    <property type="match status" value="1"/>
</dbReference>
<feature type="domain" description="NlpE C-terminal OB" evidence="3">
    <location>
        <begin position="255"/>
        <end position="342"/>
    </location>
</feature>
<dbReference type="RefSeq" id="WP_206254456.1">
    <property type="nucleotide sequence ID" value="NZ_CP071060.1"/>
</dbReference>
<dbReference type="EMBL" id="CP071060">
    <property type="protein sequence ID" value="QSI76854.1"/>
    <property type="molecule type" value="Genomic_DNA"/>
</dbReference>
<dbReference type="Proteomes" id="UP000663570">
    <property type="component" value="Chromosome"/>
</dbReference>
<keyword evidence="5" id="KW-1185">Reference proteome</keyword>
<dbReference type="InterPro" id="IPR033450">
    <property type="entry name" value="NlpE_C"/>
</dbReference>
<dbReference type="InterPro" id="IPR053196">
    <property type="entry name" value="Lipoprotein_YbaY-like"/>
</dbReference>
<dbReference type="Pfam" id="PF09619">
    <property type="entry name" value="YscW"/>
    <property type="match status" value="1"/>
</dbReference>
<feature type="signal peptide" evidence="1">
    <location>
        <begin position="1"/>
        <end position="25"/>
    </location>
</feature>
<protein>
    <submittedName>
        <fullName evidence="4">META domain-containing protein</fullName>
    </submittedName>
</protein>
<accession>A0ABX7M509</accession>
<organism evidence="4 5">
    <name type="scientific">Niveibacterium microcysteis</name>
    <dbReference type="NCBI Taxonomy" id="2811415"/>
    <lineage>
        <taxon>Bacteria</taxon>
        <taxon>Pseudomonadati</taxon>
        <taxon>Pseudomonadota</taxon>
        <taxon>Betaproteobacteria</taxon>
        <taxon>Rhodocyclales</taxon>
        <taxon>Rhodocyclaceae</taxon>
        <taxon>Niveibacterium</taxon>
    </lineage>
</organism>